<dbReference type="InterPro" id="IPR029063">
    <property type="entry name" value="SAM-dependent_MTases_sf"/>
</dbReference>
<comment type="catalytic activity">
    <reaction evidence="5">
        <text>a 2-demethylmenaquinol + S-adenosyl-L-methionine = a menaquinol + S-adenosyl-L-homocysteine + H(+)</text>
        <dbReference type="Rhea" id="RHEA:42640"/>
        <dbReference type="Rhea" id="RHEA-COMP:9539"/>
        <dbReference type="Rhea" id="RHEA-COMP:9563"/>
        <dbReference type="ChEBI" id="CHEBI:15378"/>
        <dbReference type="ChEBI" id="CHEBI:18151"/>
        <dbReference type="ChEBI" id="CHEBI:55437"/>
        <dbReference type="ChEBI" id="CHEBI:57856"/>
        <dbReference type="ChEBI" id="CHEBI:59789"/>
        <dbReference type="EC" id="2.1.1.163"/>
    </reaction>
</comment>
<accession>A0A832GMM1</accession>
<dbReference type="UniPathway" id="UPA00079">
    <property type="reaction ID" value="UER00169"/>
</dbReference>
<dbReference type="NCBIfam" id="TIGR01934">
    <property type="entry name" value="MenG_MenH_UbiE"/>
    <property type="match status" value="1"/>
</dbReference>
<comment type="function">
    <text evidence="5">Methyltransferase required for the conversion of demethylmenaquinol (DMKH2) to menaquinol (MKH2).</text>
</comment>
<dbReference type="GO" id="GO:0043770">
    <property type="term" value="F:demethylmenaquinone methyltransferase activity"/>
    <property type="evidence" value="ECO:0007669"/>
    <property type="project" value="UniProtKB-UniRule"/>
</dbReference>
<dbReference type="CDD" id="cd02440">
    <property type="entry name" value="AdoMet_MTases"/>
    <property type="match status" value="1"/>
</dbReference>
<evidence type="ECO:0000256" key="3">
    <source>
        <dbReference type="ARBA" id="ARBA00022679"/>
    </source>
</evidence>
<keyword evidence="3 5" id="KW-0808">Transferase</keyword>
<keyword evidence="2 5" id="KW-0489">Methyltransferase</keyword>
<dbReference type="GO" id="GO:0032259">
    <property type="term" value="P:methylation"/>
    <property type="evidence" value="ECO:0007669"/>
    <property type="project" value="UniProtKB-KW"/>
</dbReference>
<organism evidence="6">
    <name type="scientific">Caldimicrobium thiodismutans</name>
    <dbReference type="NCBI Taxonomy" id="1653476"/>
    <lineage>
        <taxon>Bacteria</taxon>
        <taxon>Pseudomonadati</taxon>
        <taxon>Thermodesulfobacteriota</taxon>
        <taxon>Thermodesulfobacteria</taxon>
        <taxon>Thermodesulfobacteriales</taxon>
        <taxon>Thermodesulfobacteriaceae</taxon>
        <taxon>Caldimicrobium</taxon>
    </lineage>
</organism>
<feature type="binding site" evidence="5">
    <location>
        <position position="76"/>
    </location>
    <ligand>
        <name>S-adenosyl-L-methionine</name>
        <dbReference type="ChEBI" id="CHEBI:59789"/>
    </ligand>
</feature>
<dbReference type="Pfam" id="PF01209">
    <property type="entry name" value="Ubie_methyltran"/>
    <property type="match status" value="1"/>
</dbReference>
<comment type="caution">
    <text evidence="5">Lacks conserved residue(s) required for the propagation of feature annotation.</text>
</comment>
<dbReference type="SUPFAM" id="SSF53335">
    <property type="entry name" value="S-adenosyl-L-methionine-dependent methyltransferases"/>
    <property type="match status" value="1"/>
</dbReference>
<gene>
    <name evidence="5" type="primary">menG</name>
    <name evidence="6" type="ORF">ENT73_03285</name>
</gene>
<sequence length="230" mass="26807">MKESHKEFVEKKFNKIVGRYDLVNSLLSFFQDHLWRRSLANFFRDTPGPFLDLCCGPFTLSFEILKKNPQTLYALDLSLNMLLYGRRKINPLQRFIFPIRGDSERLPFKEQSVQAISIAFGFRNLPNREEALREFYRVLKQGGLLAILEFSMPSNRVIKPLYLLYLKYLVPLIGGALTGDKEAYQYLAESIQKFPTPKEVEAMAQRVGFLPLERKLFTFGVVCLYLFRKA</sequence>
<comment type="caution">
    <text evidence="6">The sequence shown here is derived from an EMBL/GenBank/DDBJ whole genome shotgun (WGS) entry which is preliminary data.</text>
</comment>
<dbReference type="PROSITE" id="PS51608">
    <property type="entry name" value="SAM_MT_UBIE"/>
    <property type="match status" value="1"/>
</dbReference>
<dbReference type="Gene3D" id="3.40.50.150">
    <property type="entry name" value="Vaccinia Virus protein VP39"/>
    <property type="match status" value="1"/>
</dbReference>
<evidence type="ECO:0000256" key="2">
    <source>
        <dbReference type="ARBA" id="ARBA00022603"/>
    </source>
</evidence>
<keyword evidence="6" id="KW-0830">Ubiquinone</keyword>
<dbReference type="EC" id="2.1.1.163" evidence="5"/>
<dbReference type="HAMAP" id="MF_01813">
    <property type="entry name" value="MenG_UbiE_methyltr"/>
    <property type="match status" value="1"/>
</dbReference>
<dbReference type="GO" id="GO:0009234">
    <property type="term" value="P:menaquinone biosynthetic process"/>
    <property type="evidence" value="ECO:0007669"/>
    <property type="project" value="UniProtKB-UniRule"/>
</dbReference>
<dbReference type="AlphaFoldDB" id="A0A832GMM1"/>
<proteinExistence type="inferred from homology"/>
<evidence type="ECO:0000256" key="1">
    <source>
        <dbReference type="ARBA" id="ARBA00022428"/>
    </source>
</evidence>
<evidence type="ECO:0000256" key="5">
    <source>
        <dbReference type="HAMAP-Rule" id="MF_01813"/>
    </source>
</evidence>
<keyword evidence="4 5" id="KW-0949">S-adenosyl-L-methionine</keyword>
<feature type="binding site" evidence="5">
    <location>
        <begin position="102"/>
        <end position="103"/>
    </location>
    <ligand>
        <name>S-adenosyl-L-methionine</name>
        <dbReference type="ChEBI" id="CHEBI:59789"/>
    </ligand>
</feature>
<protein>
    <recommendedName>
        <fullName evidence="5">Demethylmenaquinone methyltransferase</fullName>
        <ecNumber evidence="5">2.1.1.163</ecNumber>
    </recommendedName>
</protein>
<dbReference type="EMBL" id="DSZU01000054">
    <property type="protein sequence ID" value="HGV55096.1"/>
    <property type="molecule type" value="Genomic_DNA"/>
</dbReference>
<dbReference type="PANTHER" id="PTHR43591">
    <property type="entry name" value="METHYLTRANSFERASE"/>
    <property type="match status" value="1"/>
</dbReference>
<dbReference type="PANTHER" id="PTHR43591:SF24">
    <property type="entry name" value="2-METHOXY-6-POLYPRENYL-1,4-BENZOQUINOL METHYLASE, MITOCHONDRIAL"/>
    <property type="match status" value="1"/>
</dbReference>
<reference evidence="6" key="1">
    <citation type="journal article" date="2020" name="mSystems">
        <title>Genome- and Community-Level Interaction Insights into Carbon Utilization and Element Cycling Functions of Hydrothermarchaeota in Hydrothermal Sediment.</title>
        <authorList>
            <person name="Zhou Z."/>
            <person name="Liu Y."/>
            <person name="Xu W."/>
            <person name="Pan J."/>
            <person name="Luo Z.H."/>
            <person name="Li M."/>
        </authorList>
    </citation>
    <scope>NUCLEOTIDE SEQUENCE [LARGE SCALE GENOMIC DNA]</scope>
    <source>
        <strain evidence="6">SpSt-605</strain>
    </source>
</reference>
<comment type="similarity">
    <text evidence="5">Belongs to the class I-like SAM-binding methyltransferase superfamily. MenG/UbiE family.</text>
</comment>
<keyword evidence="1 5" id="KW-0474">Menaquinone biosynthesis</keyword>
<evidence type="ECO:0000256" key="4">
    <source>
        <dbReference type="ARBA" id="ARBA00022691"/>
    </source>
</evidence>
<evidence type="ECO:0000313" key="6">
    <source>
        <dbReference type="EMBL" id="HGV55096.1"/>
    </source>
</evidence>
<comment type="pathway">
    <text evidence="5">Quinol/quinone metabolism; menaquinone biosynthesis; menaquinol from 1,4-dihydroxy-2-naphthoate: step 2/2.</text>
</comment>
<dbReference type="InterPro" id="IPR004033">
    <property type="entry name" value="UbiE/COQ5_MeTrFase"/>
</dbReference>
<name>A0A832GMM1_9BACT</name>